<dbReference type="EMBL" id="ML992504">
    <property type="protein sequence ID" value="KAF2224859.1"/>
    <property type="molecule type" value="Genomic_DNA"/>
</dbReference>
<dbReference type="InterPro" id="IPR036318">
    <property type="entry name" value="FAD-bd_PCMH-like_sf"/>
</dbReference>
<dbReference type="Pfam" id="PF01565">
    <property type="entry name" value="FAD_binding_4"/>
    <property type="match status" value="1"/>
</dbReference>
<dbReference type="Proteomes" id="UP000799538">
    <property type="component" value="Unassembled WGS sequence"/>
</dbReference>
<dbReference type="GO" id="GO:0016491">
    <property type="term" value="F:oxidoreductase activity"/>
    <property type="evidence" value="ECO:0007669"/>
    <property type="project" value="UniProtKB-KW"/>
</dbReference>
<keyword evidence="3" id="KW-0274">FAD</keyword>
<evidence type="ECO:0000313" key="8">
    <source>
        <dbReference type="Proteomes" id="UP000799538"/>
    </source>
</evidence>
<evidence type="ECO:0000256" key="5">
    <source>
        <dbReference type="SAM" id="SignalP"/>
    </source>
</evidence>
<protein>
    <submittedName>
        <fullName evidence="7">Putative FAD dependent oxidoreductase</fullName>
    </submittedName>
</protein>
<dbReference type="InterPro" id="IPR006094">
    <property type="entry name" value="Oxid_FAD_bind_N"/>
</dbReference>
<evidence type="ECO:0000256" key="1">
    <source>
        <dbReference type="ARBA" id="ARBA00005466"/>
    </source>
</evidence>
<feature type="chain" id="PRO_5025591208" evidence="5">
    <location>
        <begin position="16"/>
        <end position="511"/>
    </location>
</feature>
<dbReference type="OrthoDB" id="2151789at2759"/>
<keyword evidence="4" id="KW-0560">Oxidoreductase</keyword>
<dbReference type="PROSITE" id="PS51387">
    <property type="entry name" value="FAD_PCMH"/>
    <property type="match status" value="1"/>
</dbReference>
<dbReference type="SUPFAM" id="SSF56176">
    <property type="entry name" value="FAD-binding/transporter-associated domain-like"/>
    <property type="match status" value="1"/>
</dbReference>
<reference evidence="8" key="1">
    <citation type="journal article" date="2020" name="Stud. Mycol.">
        <title>101 Dothideomycetes genomes: A test case for predicting lifestyles and emergence of pathogens.</title>
        <authorList>
            <person name="Haridas S."/>
            <person name="Albert R."/>
            <person name="Binder M."/>
            <person name="Bloem J."/>
            <person name="LaButti K."/>
            <person name="Salamov A."/>
            <person name="Andreopoulos B."/>
            <person name="Baker S."/>
            <person name="Barry K."/>
            <person name="Bills G."/>
            <person name="Bluhm B."/>
            <person name="Cannon C."/>
            <person name="Castanera R."/>
            <person name="Culley D."/>
            <person name="Daum C."/>
            <person name="Ezra D."/>
            <person name="Gonzalez J."/>
            <person name="Henrissat B."/>
            <person name="Kuo A."/>
            <person name="Liang C."/>
            <person name="Lipzen A."/>
            <person name="Lutzoni F."/>
            <person name="Magnuson J."/>
            <person name="Mondo S."/>
            <person name="Nolan M."/>
            <person name="Ohm R."/>
            <person name="Pangilinan J."/>
            <person name="Park H.-J."/>
            <person name="Ramirez L."/>
            <person name="Alfaro M."/>
            <person name="Sun H."/>
            <person name="Tritt A."/>
            <person name="Yoshinaga Y."/>
            <person name="Zwiers L.-H."/>
            <person name="Turgeon B."/>
            <person name="Goodwin S."/>
            <person name="Spatafora J."/>
            <person name="Crous P."/>
            <person name="Grigoriev I."/>
        </authorList>
    </citation>
    <scope>NUCLEOTIDE SEQUENCE [LARGE SCALE GENOMIC DNA]</scope>
    <source>
        <strain evidence="8">CECT 20119</strain>
    </source>
</reference>
<feature type="signal peptide" evidence="5">
    <location>
        <begin position="1"/>
        <end position="15"/>
    </location>
</feature>
<dbReference type="GO" id="GO:0071949">
    <property type="term" value="F:FAD binding"/>
    <property type="evidence" value="ECO:0007669"/>
    <property type="project" value="InterPro"/>
</dbReference>
<dbReference type="InterPro" id="IPR016166">
    <property type="entry name" value="FAD-bd_PCMH"/>
</dbReference>
<keyword evidence="8" id="KW-1185">Reference proteome</keyword>
<comment type="similarity">
    <text evidence="1">Belongs to the oxygen-dependent FAD-linked oxidoreductase family.</text>
</comment>
<evidence type="ECO:0000256" key="4">
    <source>
        <dbReference type="ARBA" id="ARBA00023002"/>
    </source>
</evidence>
<evidence type="ECO:0000313" key="7">
    <source>
        <dbReference type="EMBL" id="KAF2224859.1"/>
    </source>
</evidence>
<gene>
    <name evidence="7" type="ORF">BDZ85DRAFT_85102</name>
</gene>
<evidence type="ECO:0000256" key="2">
    <source>
        <dbReference type="ARBA" id="ARBA00022630"/>
    </source>
</evidence>
<sequence>MKTAILSAFIGAALCTPQGPDYSRMTSSGRAKATCEILRFTNRAATSFPNETAYDLDNNDYYSMASSLGPACVYAPSSNRDLSAAVLLLRATRAPFAVRSGGHMPVEGANGIGSDGVLLSMTNFTQLSLSQDKTSVRIGASTIWNQVYKLLEPEGLVVVGGRIGLPGVPGLVLGGGISFLGQQYGWAANNVLSFTCVLSDGRIVAASARQNPDLFWALKGGGNSFALVTELELRTYPSATVSVGQVEYGTGPDVRSKWISAIVHFAHNGPSDPRAAIIPNSGRNPRQPVEDYAAFRFLNGADPAPKILENFTAPFLPSVTNDTYRARSLYNWTLEIDPQLDAGLAGFRNRYTGLSIPADERALDITLQTFFQVLDESPIPSFPYYIASIIPMPMTKAYFQAAVDRGGDPMGLTPDDAPFLWVEMSETYTLPEQDAIVTKFVKDVDARIRGALKEAGFKENKYVYLNSADKWQDVFGGYKRENVDRLRRIRRRYDPEGLFTTQMRGGFKVGL</sequence>
<dbReference type="PANTHER" id="PTHR42973">
    <property type="entry name" value="BINDING OXIDOREDUCTASE, PUTATIVE (AFU_ORTHOLOGUE AFUA_1G17690)-RELATED"/>
    <property type="match status" value="1"/>
</dbReference>
<feature type="domain" description="FAD-binding PCMH-type" evidence="6">
    <location>
        <begin position="66"/>
        <end position="238"/>
    </location>
</feature>
<organism evidence="7 8">
    <name type="scientific">Elsinoe ampelina</name>
    <dbReference type="NCBI Taxonomy" id="302913"/>
    <lineage>
        <taxon>Eukaryota</taxon>
        <taxon>Fungi</taxon>
        <taxon>Dikarya</taxon>
        <taxon>Ascomycota</taxon>
        <taxon>Pezizomycotina</taxon>
        <taxon>Dothideomycetes</taxon>
        <taxon>Dothideomycetidae</taxon>
        <taxon>Myriangiales</taxon>
        <taxon>Elsinoaceae</taxon>
        <taxon>Elsinoe</taxon>
    </lineage>
</organism>
<evidence type="ECO:0000256" key="3">
    <source>
        <dbReference type="ARBA" id="ARBA00022827"/>
    </source>
</evidence>
<keyword evidence="5" id="KW-0732">Signal</keyword>
<name>A0A6A6GGW5_9PEZI</name>
<keyword evidence="2" id="KW-0285">Flavoprotein</keyword>
<accession>A0A6A6GGW5</accession>
<dbReference type="InterPro" id="IPR050416">
    <property type="entry name" value="FAD-linked_Oxidoreductase"/>
</dbReference>
<dbReference type="InterPro" id="IPR012951">
    <property type="entry name" value="BBE"/>
</dbReference>
<dbReference type="InterPro" id="IPR016169">
    <property type="entry name" value="FAD-bd_PCMH_sub2"/>
</dbReference>
<dbReference type="AlphaFoldDB" id="A0A6A6GGW5"/>
<dbReference type="PANTHER" id="PTHR42973:SF54">
    <property type="entry name" value="FAD-BINDING PCMH-TYPE DOMAIN-CONTAINING PROTEIN"/>
    <property type="match status" value="1"/>
</dbReference>
<dbReference type="Pfam" id="PF08031">
    <property type="entry name" value="BBE"/>
    <property type="match status" value="1"/>
</dbReference>
<dbReference type="Gene3D" id="3.30.465.10">
    <property type="match status" value="1"/>
</dbReference>
<proteinExistence type="inferred from homology"/>
<evidence type="ECO:0000259" key="6">
    <source>
        <dbReference type="PROSITE" id="PS51387"/>
    </source>
</evidence>